<dbReference type="PRINTS" id="PR00778">
    <property type="entry name" value="HTHARSR"/>
</dbReference>
<dbReference type="GO" id="GO:0004792">
    <property type="term" value="F:thiosulfate-cyanide sulfurtransferase activity"/>
    <property type="evidence" value="ECO:0007669"/>
    <property type="project" value="InterPro"/>
</dbReference>
<dbReference type="PANTHER" id="PTHR43031:SF16">
    <property type="entry name" value="OXIDOREDUCTASE"/>
    <property type="match status" value="1"/>
</dbReference>
<dbReference type="GO" id="GO:0003700">
    <property type="term" value="F:DNA-binding transcription factor activity"/>
    <property type="evidence" value="ECO:0007669"/>
    <property type="project" value="InterPro"/>
</dbReference>
<gene>
    <name evidence="3" type="ORF">FHS03_003979</name>
</gene>
<dbReference type="Gene3D" id="3.40.250.10">
    <property type="entry name" value="Rhodanese-like domain"/>
    <property type="match status" value="1"/>
</dbReference>
<dbReference type="PROSITE" id="PS00380">
    <property type="entry name" value="RHODANESE_1"/>
    <property type="match status" value="1"/>
</dbReference>
<dbReference type="Proteomes" id="UP000541535">
    <property type="component" value="Unassembled WGS sequence"/>
</dbReference>
<feature type="domain" description="HTH arsR-type" evidence="2">
    <location>
        <begin position="5"/>
        <end position="99"/>
    </location>
</feature>
<evidence type="ECO:0000259" key="2">
    <source>
        <dbReference type="PROSITE" id="PS50987"/>
    </source>
</evidence>
<dbReference type="InterPro" id="IPR001307">
    <property type="entry name" value="Thiosulphate_STrfase_CS"/>
</dbReference>
<name>A0A7W5FVM2_9BURK</name>
<keyword evidence="3" id="KW-0808">Transferase</keyword>
<dbReference type="AlphaFoldDB" id="A0A7W5FVM2"/>
<protein>
    <submittedName>
        <fullName evidence="3">Rhodanese-related sulfurtransferase/DNA-binding transcriptional ArsR family regulator</fullName>
    </submittedName>
</protein>
<dbReference type="GO" id="GO:0003677">
    <property type="term" value="F:DNA binding"/>
    <property type="evidence" value="ECO:0007669"/>
    <property type="project" value="UniProtKB-KW"/>
</dbReference>
<dbReference type="PROSITE" id="PS50987">
    <property type="entry name" value="HTH_ARSR_2"/>
    <property type="match status" value="1"/>
</dbReference>
<dbReference type="Pfam" id="PF12840">
    <property type="entry name" value="HTH_20"/>
    <property type="match status" value="1"/>
</dbReference>
<dbReference type="SMART" id="SM00450">
    <property type="entry name" value="RHOD"/>
    <property type="match status" value="1"/>
</dbReference>
<dbReference type="InterPro" id="IPR050229">
    <property type="entry name" value="GlpE_sulfurtransferase"/>
</dbReference>
<proteinExistence type="predicted"/>
<dbReference type="InterPro" id="IPR001763">
    <property type="entry name" value="Rhodanese-like_dom"/>
</dbReference>
<sequence length="220" mass="24129">MSDSIQPQILVEIAELARTLGHAHRVALLCHISEEERPVEKLAELAGLSLANASQHLQNLKRAGFVDTRRDGKRILYRLGSGPVMVLLGGLQQFAEFKRAELRQVVVDSFAQPSRLHGISREELLLRLADGGVTLLDVRPEHEYALGHLPGALNIPLEELQGRLGELPQGQQIVAYCRGPYCVLSRDAVTMLRTSGLTARCLESGYPDWLAAGLKVEKAG</sequence>
<dbReference type="InterPro" id="IPR036390">
    <property type="entry name" value="WH_DNA-bd_sf"/>
</dbReference>
<dbReference type="SUPFAM" id="SSF52821">
    <property type="entry name" value="Rhodanese/Cell cycle control phosphatase"/>
    <property type="match status" value="1"/>
</dbReference>
<evidence type="ECO:0000313" key="3">
    <source>
        <dbReference type="EMBL" id="MBB3120906.1"/>
    </source>
</evidence>
<dbReference type="PROSITE" id="PS50206">
    <property type="entry name" value="RHODANESE_3"/>
    <property type="match status" value="1"/>
</dbReference>
<evidence type="ECO:0000259" key="1">
    <source>
        <dbReference type="PROSITE" id="PS50206"/>
    </source>
</evidence>
<dbReference type="RefSeq" id="WP_183442659.1">
    <property type="nucleotide sequence ID" value="NZ_JACHXD010000012.1"/>
</dbReference>
<dbReference type="CDD" id="cd00158">
    <property type="entry name" value="RHOD"/>
    <property type="match status" value="1"/>
</dbReference>
<reference evidence="3 4" key="1">
    <citation type="submission" date="2020-08" db="EMBL/GenBank/DDBJ databases">
        <title>Genomic Encyclopedia of Type Strains, Phase III (KMG-III): the genomes of soil and plant-associated and newly described type strains.</title>
        <authorList>
            <person name="Whitman W."/>
        </authorList>
    </citation>
    <scope>NUCLEOTIDE SEQUENCE [LARGE SCALE GENOMIC DNA]</scope>
    <source>
        <strain evidence="3 4">CECT 8897</strain>
    </source>
</reference>
<dbReference type="InterPro" id="IPR001845">
    <property type="entry name" value="HTH_ArsR_DNA-bd_dom"/>
</dbReference>
<feature type="domain" description="Rhodanese" evidence="1">
    <location>
        <begin position="129"/>
        <end position="218"/>
    </location>
</feature>
<dbReference type="InterPro" id="IPR011991">
    <property type="entry name" value="ArsR-like_HTH"/>
</dbReference>
<dbReference type="SUPFAM" id="SSF46785">
    <property type="entry name" value="Winged helix' DNA-binding domain"/>
    <property type="match status" value="1"/>
</dbReference>
<dbReference type="Gene3D" id="1.10.10.10">
    <property type="entry name" value="Winged helix-like DNA-binding domain superfamily/Winged helix DNA-binding domain"/>
    <property type="match status" value="1"/>
</dbReference>
<keyword evidence="4" id="KW-1185">Reference proteome</keyword>
<dbReference type="EMBL" id="JACHXD010000012">
    <property type="protein sequence ID" value="MBB3120906.1"/>
    <property type="molecule type" value="Genomic_DNA"/>
</dbReference>
<evidence type="ECO:0000313" key="4">
    <source>
        <dbReference type="Proteomes" id="UP000541535"/>
    </source>
</evidence>
<keyword evidence="3" id="KW-0238">DNA-binding</keyword>
<dbReference type="InterPro" id="IPR036873">
    <property type="entry name" value="Rhodanese-like_dom_sf"/>
</dbReference>
<dbReference type="Pfam" id="PF00581">
    <property type="entry name" value="Rhodanese"/>
    <property type="match status" value="1"/>
</dbReference>
<dbReference type="NCBIfam" id="NF033788">
    <property type="entry name" value="HTH_metalloreg"/>
    <property type="match status" value="1"/>
</dbReference>
<dbReference type="InterPro" id="IPR036388">
    <property type="entry name" value="WH-like_DNA-bd_sf"/>
</dbReference>
<organism evidence="3 4">
    <name type="scientific">Pseudoduganella violacea</name>
    <dbReference type="NCBI Taxonomy" id="1715466"/>
    <lineage>
        <taxon>Bacteria</taxon>
        <taxon>Pseudomonadati</taxon>
        <taxon>Pseudomonadota</taxon>
        <taxon>Betaproteobacteria</taxon>
        <taxon>Burkholderiales</taxon>
        <taxon>Oxalobacteraceae</taxon>
        <taxon>Telluria group</taxon>
        <taxon>Pseudoduganella</taxon>
    </lineage>
</organism>
<dbReference type="PANTHER" id="PTHR43031">
    <property type="entry name" value="FAD-DEPENDENT OXIDOREDUCTASE"/>
    <property type="match status" value="1"/>
</dbReference>
<dbReference type="CDD" id="cd00090">
    <property type="entry name" value="HTH_ARSR"/>
    <property type="match status" value="1"/>
</dbReference>
<comment type="caution">
    <text evidence="3">The sequence shown here is derived from an EMBL/GenBank/DDBJ whole genome shotgun (WGS) entry which is preliminary data.</text>
</comment>
<accession>A0A7W5FVM2</accession>
<dbReference type="SMART" id="SM00418">
    <property type="entry name" value="HTH_ARSR"/>
    <property type="match status" value="1"/>
</dbReference>